<dbReference type="GO" id="GO:0005802">
    <property type="term" value="C:trans-Golgi network"/>
    <property type="evidence" value="ECO:0007669"/>
    <property type="project" value="TreeGrafter"/>
</dbReference>
<keyword evidence="4" id="KW-1185">Reference proteome</keyword>
<evidence type="ECO:0000256" key="2">
    <source>
        <dbReference type="SAM" id="MobiDB-lite"/>
    </source>
</evidence>
<dbReference type="Pfam" id="PF03676">
    <property type="entry name" value="PHAF1"/>
    <property type="match status" value="2"/>
</dbReference>
<evidence type="ECO:0000313" key="3">
    <source>
        <dbReference type="EMBL" id="KJX97797.1"/>
    </source>
</evidence>
<dbReference type="GO" id="GO:0043001">
    <property type="term" value="P:Golgi to plasma membrane protein transport"/>
    <property type="evidence" value="ECO:0007669"/>
    <property type="project" value="TreeGrafter"/>
</dbReference>
<keyword evidence="3" id="KW-0030">Aminoacyl-tRNA synthetase</keyword>
<proteinExistence type="inferred from homology"/>
<dbReference type="PANTHER" id="PTHR13465">
    <property type="entry name" value="UPF0183 PROTEIN"/>
    <property type="match status" value="1"/>
</dbReference>
<dbReference type="OrthoDB" id="411211at2759"/>
<comment type="caution">
    <text evidence="3">The sequence shown here is derived from an EMBL/GenBank/DDBJ whole genome shotgun (WGS) entry which is preliminary data.</text>
</comment>
<feature type="compositionally biased region" description="Acidic residues" evidence="2">
    <location>
        <begin position="300"/>
        <end position="312"/>
    </location>
</feature>
<accession>A0A0F4GL35</accession>
<feature type="region of interest" description="Disordered" evidence="2">
    <location>
        <begin position="244"/>
        <end position="312"/>
    </location>
</feature>
<dbReference type="AlphaFoldDB" id="A0A0F4GL35"/>
<evidence type="ECO:0000256" key="1">
    <source>
        <dbReference type="ARBA" id="ARBA00024339"/>
    </source>
</evidence>
<dbReference type="GO" id="GO:0004812">
    <property type="term" value="F:aminoacyl-tRNA ligase activity"/>
    <property type="evidence" value="ECO:0007669"/>
    <property type="project" value="UniProtKB-KW"/>
</dbReference>
<dbReference type="Proteomes" id="UP000033647">
    <property type="component" value="Unassembled WGS sequence"/>
</dbReference>
<organism evidence="3 4">
    <name type="scientific">Zymoseptoria brevis</name>
    <dbReference type="NCBI Taxonomy" id="1047168"/>
    <lineage>
        <taxon>Eukaryota</taxon>
        <taxon>Fungi</taxon>
        <taxon>Dikarya</taxon>
        <taxon>Ascomycota</taxon>
        <taxon>Pezizomycotina</taxon>
        <taxon>Dothideomycetes</taxon>
        <taxon>Dothideomycetidae</taxon>
        <taxon>Mycosphaerellales</taxon>
        <taxon>Mycosphaerellaceae</taxon>
        <taxon>Zymoseptoria</taxon>
    </lineage>
</organism>
<gene>
    <name evidence="3" type="ORF">TI39_contig459g00012</name>
</gene>
<name>A0A0F4GL35_9PEZI</name>
<feature type="compositionally biased region" description="Low complexity" evidence="2">
    <location>
        <begin position="286"/>
        <end position="299"/>
    </location>
</feature>
<dbReference type="InterPro" id="IPR039156">
    <property type="entry name" value="PHAF1/BROMI"/>
</dbReference>
<comment type="similarity">
    <text evidence="1">Belongs to the PHAF1 family.</text>
</comment>
<keyword evidence="3" id="KW-0436">Ligase</keyword>
<dbReference type="EMBL" id="LAFY01000451">
    <property type="protein sequence ID" value="KJX97797.1"/>
    <property type="molecule type" value="Genomic_DNA"/>
</dbReference>
<dbReference type="InterPro" id="IPR005373">
    <property type="entry name" value="PHAF1"/>
</dbReference>
<protein>
    <submittedName>
        <fullName evidence="3">Isoleucyl-tRNA synthetase like protein</fullName>
    </submittedName>
</protein>
<dbReference type="PANTHER" id="PTHR13465:SF2">
    <property type="entry name" value="PHAGOSOME ASSEMBLY FACTOR 1"/>
    <property type="match status" value="1"/>
</dbReference>
<sequence length="487" mass="53040">MASDLIPVVPGQALGFITLGSSLQEVLSTVKEDKVTYPSIDISFSQSKPLAAPVIVSLPENGIRLRFDGSDQRLRLIEVLDFTRAQLGYKGSEIAKKQDEGRASFKRIYQLFGASYPGEYIPPPISTRYGTYVLSWAGVAFNFPLQHSAWAREKDHVSMLGSQAAQPATHMALFEGNSWTEARGELFVKEPSGPRTAAIMSQPRDALPAELDLASVPGSGRIVFARRPPALPFELVIGQTTPQDLLTELGPPDATHKRDTAVAAEPRNHDRRRSSNARSLGNGYHTTPPSSLSSTGTDTFDTDFDSGDAEDDSAERAGREVFWCYFSHGLDILVGPPTDTIHSEDPEFPPTPVAASAHLVVLKVTLHGNIPGSYSFNRHRRLRWALELRGASTTLTSEHVFEDIKPDLLQAFHGVWPDNEMSRGRVVNRTWGGSPTDSSFFLPDADEDLVESGGGSESWLGNTKLYSFPGLTFEVSSNGAISALTVS</sequence>
<evidence type="ECO:0000313" key="4">
    <source>
        <dbReference type="Proteomes" id="UP000033647"/>
    </source>
</evidence>
<reference evidence="3 4" key="1">
    <citation type="submission" date="2015-03" db="EMBL/GenBank/DDBJ databases">
        <title>RNA-seq based gene annotation and comparative genomics of four Zymoseptoria species reveal species-specific pathogenicity related genes and transposable element activity.</title>
        <authorList>
            <person name="Grandaubert J."/>
            <person name="Bhattacharyya A."/>
            <person name="Stukenbrock E.H."/>
        </authorList>
    </citation>
    <scope>NUCLEOTIDE SEQUENCE [LARGE SCALE GENOMIC DNA]</scope>
    <source>
        <strain evidence="3 4">Zb18110</strain>
    </source>
</reference>